<keyword evidence="1" id="KW-0677">Repeat</keyword>
<evidence type="ECO:0000256" key="4">
    <source>
        <dbReference type="SAM" id="MobiDB-lite"/>
    </source>
</evidence>
<dbReference type="Pfam" id="PF13181">
    <property type="entry name" value="TPR_8"/>
    <property type="match status" value="2"/>
</dbReference>
<proteinExistence type="predicted"/>
<feature type="region of interest" description="Disordered" evidence="4">
    <location>
        <begin position="35"/>
        <end position="56"/>
    </location>
</feature>
<dbReference type="AlphaFoldDB" id="A0AAE3CK53"/>
<name>A0AAE3CK53_9PROT</name>
<dbReference type="InterPro" id="IPR019734">
    <property type="entry name" value="TPR_rpt"/>
</dbReference>
<evidence type="ECO:0000313" key="6">
    <source>
        <dbReference type="EMBL" id="MBU2788527.1"/>
    </source>
</evidence>
<protein>
    <submittedName>
        <fullName evidence="6">Type IV pilus biogenesis/stability protein PilW</fullName>
    </submittedName>
</protein>
<evidence type="ECO:0000313" key="7">
    <source>
        <dbReference type="Proteomes" id="UP001197378"/>
    </source>
</evidence>
<dbReference type="PANTHER" id="PTHR45586">
    <property type="entry name" value="TPR REPEAT-CONTAINING PROTEIN PA4667"/>
    <property type="match status" value="1"/>
</dbReference>
<comment type="caution">
    <text evidence="6">The sequence shown here is derived from an EMBL/GenBank/DDBJ whole genome shotgun (WGS) entry which is preliminary data.</text>
</comment>
<reference evidence="6" key="1">
    <citation type="journal article" date="2021" name="ISME J.">
        <title>Genomic evolution of the class Acidithiobacillia: deep-branching Proteobacteria living in extreme acidic conditions.</title>
        <authorList>
            <person name="Moya-Beltran A."/>
            <person name="Beard S."/>
            <person name="Rojas-Villalobos C."/>
            <person name="Issotta F."/>
            <person name="Gallardo Y."/>
            <person name="Ulloa R."/>
            <person name="Giaveno A."/>
            <person name="Degli Esposti M."/>
            <person name="Johnson D.B."/>
            <person name="Quatrini R."/>
        </authorList>
    </citation>
    <scope>NUCLEOTIDE SEQUENCE</scope>
    <source>
        <strain evidence="6">VAN18-1</strain>
    </source>
</reference>
<dbReference type="EMBL" id="JAAXYO010000152">
    <property type="protein sequence ID" value="MBU2788527.1"/>
    <property type="molecule type" value="Genomic_DNA"/>
</dbReference>
<dbReference type="InterPro" id="IPR013360">
    <property type="entry name" value="Pilus_4_PilW"/>
</dbReference>
<feature type="chain" id="PRO_5042056204" evidence="5">
    <location>
        <begin position="26"/>
        <end position="286"/>
    </location>
</feature>
<keyword evidence="5" id="KW-0732">Signal</keyword>
<dbReference type="PANTHER" id="PTHR45586:SF1">
    <property type="entry name" value="LIPOPOLYSACCHARIDE ASSEMBLY PROTEIN B"/>
    <property type="match status" value="1"/>
</dbReference>
<dbReference type="SUPFAM" id="SSF48452">
    <property type="entry name" value="TPR-like"/>
    <property type="match status" value="1"/>
</dbReference>
<keyword evidence="7" id="KW-1185">Reference proteome</keyword>
<gene>
    <name evidence="6" type="primary">pilW</name>
    <name evidence="6" type="ORF">HFQ13_10010</name>
</gene>
<dbReference type="PROSITE" id="PS50005">
    <property type="entry name" value="TPR"/>
    <property type="match status" value="2"/>
</dbReference>
<dbReference type="InterPro" id="IPR011990">
    <property type="entry name" value="TPR-like_helical_dom_sf"/>
</dbReference>
<sequence>MQRRDSIRIRTLLFVGMVLSSSACALFSGHEKPTPAEEAAAAARNAPPNPAASLHSAPPDQVAIYTSLGTAYLQGGHPRAAVRELKQAISLPGKHGDAYNVLGLAYQALGEAALAESAFQSALSDEPGNPEFLNNYGAFLLEQGKFSAAIQQLSKATKDPLYNTPEYAWTNLAAAYRGLKQNNLAIVALQKALYFKPGYPPALLLWAEMEYQDKNFPAAYGHLQGVLAQEPNNAQALLLAGRIAWQQGQPVQARSLWERCVNADPYSAAGKEAQSLLLEHGADSNG</sequence>
<feature type="signal peptide" evidence="5">
    <location>
        <begin position="1"/>
        <end position="25"/>
    </location>
</feature>
<dbReference type="Gene3D" id="1.25.40.10">
    <property type="entry name" value="Tetratricopeptide repeat domain"/>
    <property type="match status" value="1"/>
</dbReference>
<feature type="repeat" description="TPR" evidence="3">
    <location>
        <begin position="62"/>
        <end position="95"/>
    </location>
</feature>
<evidence type="ECO:0000256" key="1">
    <source>
        <dbReference type="ARBA" id="ARBA00022737"/>
    </source>
</evidence>
<feature type="compositionally biased region" description="Low complexity" evidence="4">
    <location>
        <begin position="36"/>
        <end position="46"/>
    </location>
</feature>
<dbReference type="InterPro" id="IPR051012">
    <property type="entry name" value="CellSynth/LPSAsmb/PSIAsmb"/>
</dbReference>
<dbReference type="NCBIfam" id="TIGR02521">
    <property type="entry name" value="type_IV_pilW"/>
    <property type="match status" value="1"/>
</dbReference>
<dbReference type="Proteomes" id="UP001197378">
    <property type="component" value="Unassembled WGS sequence"/>
</dbReference>
<evidence type="ECO:0000256" key="5">
    <source>
        <dbReference type="SAM" id="SignalP"/>
    </source>
</evidence>
<dbReference type="RefSeq" id="WP_215871100.1">
    <property type="nucleotide sequence ID" value="NZ_JAAXYO010000152.1"/>
</dbReference>
<accession>A0AAE3CK53</accession>
<dbReference type="Pfam" id="PF13432">
    <property type="entry name" value="TPR_16"/>
    <property type="match status" value="1"/>
</dbReference>
<keyword evidence="2 3" id="KW-0802">TPR repeat</keyword>
<evidence type="ECO:0000256" key="2">
    <source>
        <dbReference type="ARBA" id="ARBA00022803"/>
    </source>
</evidence>
<organism evidence="6 7">
    <name type="scientific">Igneacidithiobacillus copahuensis</name>
    <dbReference type="NCBI Taxonomy" id="2724909"/>
    <lineage>
        <taxon>Bacteria</taxon>
        <taxon>Pseudomonadati</taxon>
        <taxon>Pseudomonadota</taxon>
        <taxon>Acidithiobacillia</taxon>
        <taxon>Acidithiobacillales</taxon>
        <taxon>Acidithiobacillaceae</taxon>
        <taxon>Igneacidithiobacillus</taxon>
    </lineage>
</organism>
<feature type="repeat" description="TPR" evidence="3">
    <location>
        <begin position="96"/>
        <end position="129"/>
    </location>
</feature>
<dbReference type="SMART" id="SM00028">
    <property type="entry name" value="TPR"/>
    <property type="match status" value="6"/>
</dbReference>
<dbReference type="PROSITE" id="PS51257">
    <property type="entry name" value="PROKAR_LIPOPROTEIN"/>
    <property type="match status" value="1"/>
</dbReference>
<evidence type="ECO:0000256" key="3">
    <source>
        <dbReference type="PROSITE-ProRule" id="PRU00339"/>
    </source>
</evidence>
<dbReference type="Pfam" id="PF14559">
    <property type="entry name" value="TPR_19"/>
    <property type="match status" value="1"/>
</dbReference>